<dbReference type="AlphaFoldDB" id="A0AAV4PRF5"/>
<sequence length="88" mass="9666">MSTPSSSFATPVVCSTRDVIRDPAVISEAAAFMTISPHSLRSSSIDKQQSKRCSILCPQSVFTLIALIMYRVDEAYGDYMGTEQYPLP</sequence>
<keyword evidence="2" id="KW-1185">Reference proteome</keyword>
<evidence type="ECO:0000313" key="1">
    <source>
        <dbReference type="EMBL" id="GIX99598.1"/>
    </source>
</evidence>
<dbReference type="EMBL" id="BPLR01005069">
    <property type="protein sequence ID" value="GIX99598.1"/>
    <property type="molecule type" value="Genomic_DNA"/>
</dbReference>
<name>A0AAV4PRF5_CAEEX</name>
<reference evidence="1 2" key="1">
    <citation type="submission" date="2021-06" db="EMBL/GenBank/DDBJ databases">
        <title>Caerostris extrusa draft genome.</title>
        <authorList>
            <person name="Kono N."/>
            <person name="Arakawa K."/>
        </authorList>
    </citation>
    <scope>NUCLEOTIDE SEQUENCE [LARGE SCALE GENOMIC DNA]</scope>
</reference>
<gene>
    <name evidence="1" type="ORF">CEXT_599521</name>
</gene>
<dbReference type="Proteomes" id="UP001054945">
    <property type="component" value="Unassembled WGS sequence"/>
</dbReference>
<evidence type="ECO:0000313" key="2">
    <source>
        <dbReference type="Proteomes" id="UP001054945"/>
    </source>
</evidence>
<protein>
    <submittedName>
        <fullName evidence="1">Uncharacterized protein</fullName>
    </submittedName>
</protein>
<proteinExistence type="predicted"/>
<organism evidence="1 2">
    <name type="scientific">Caerostris extrusa</name>
    <name type="common">Bark spider</name>
    <name type="synonym">Caerostris bankana</name>
    <dbReference type="NCBI Taxonomy" id="172846"/>
    <lineage>
        <taxon>Eukaryota</taxon>
        <taxon>Metazoa</taxon>
        <taxon>Ecdysozoa</taxon>
        <taxon>Arthropoda</taxon>
        <taxon>Chelicerata</taxon>
        <taxon>Arachnida</taxon>
        <taxon>Araneae</taxon>
        <taxon>Araneomorphae</taxon>
        <taxon>Entelegynae</taxon>
        <taxon>Araneoidea</taxon>
        <taxon>Araneidae</taxon>
        <taxon>Caerostris</taxon>
    </lineage>
</organism>
<comment type="caution">
    <text evidence="1">The sequence shown here is derived from an EMBL/GenBank/DDBJ whole genome shotgun (WGS) entry which is preliminary data.</text>
</comment>
<accession>A0AAV4PRF5</accession>